<dbReference type="Proteomes" id="UP001140949">
    <property type="component" value="Unassembled WGS sequence"/>
</dbReference>
<reference evidence="1" key="1">
    <citation type="journal article" date="2023" name="GigaByte">
        <title>Genome assembly of the bearded iris, Iris pallida Lam.</title>
        <authorList>
            <person name="Bruccoleri R.E."/>
            <person name="Oakeley E.J."/>
            <person name="Faust A.M.E."/>
            <person name="Altorfer M."/>
            <person name="Dessus-Babus S."/>
            <person name="Burckhardt D."/>
            <person name="Oertli M."/>
            <person name="Naumann U."/>
            <person name="Petersen F."/>
            <person name="Wong J."/>
        </authorList>
    </citation>
    <scope>NUCLEOTIDE SEQUENCE</scope>
    <source>
        <strain evidence="1">GSM-AAB239-AS_SAM_17_03QT</strain>
    </source>
</reference>
<dbReference type="PANTHER" id="PTHR14000">
    <property type="entry name" value="FINGER CCCH DOMAIN PROTEIN, PUTATIVE (DUF3755)-RELATED"/>
    <property type="match status" value="1"/>
</dbReference>
<proteinExistence type="predicted"/>
<evidence type="ECO:0000313" key="1">
    <source>
        <dbReference type="EMBL" id="KAJ6823614.1"/>
    </source>
</evidence>
<dbReference type="Gene3D" id="1.10.10.60">
    <property type="entry name" value="Homeodomain-like"/>
    <property type="match status" value="1"/>
</dbReference>
<dbReference type="PANTHER" id="PTHR14000:SF45">
    <property type="entry name" value="FINGER CCCH DOMAIN PROTEIN, PUTATIVE (DUF3755)-RELATED"/>
    <property type="match status" value="1"/>
</dbReference>
<dbReference type="EMBL" id="JANAVB010022600">
    <property type="protein sequence ID" value="KAJ6823614.1"/>
    <property type="molecule type" value="Genomic_DNA"/>
</dbReference>
<keyword evidence="2" id="KW-1185">Reference proteome</keyword>
<comment type="caution">
    <text evidence="1">The sequence shown here is derived from an EMBL/GenBank/DDBJ whole genome shotgun (WGS) entry which is preliminary data.</text>
</comment>
<reference evidence="1" key="2">
    <citation type="submission" date="2023-04" db="EMBL/GenBank/DDBJ databases">
        <authorList>
            <person name="Bruccoleri R.E."/>
            <person name="Oakeley E.J."/>
            <person name="Faust A.-M."/>
            <person name="Dessus-Babus S."/>
            <person name="Altorfer M."/>
            <person name="Burckhardt D."/>
            <person name="Oertli M."/>
            <person name="Naumann U."/>
            <person name="Petersen F."/>
            <person name="Wong J."/>
        </authorList>
    </citation>
    <scope>NUCLEOTIDE SEQUENCE</scope>
    <source>
        <strain evidence="1">GSM-AAB239-AS_SAM_17_03QT</strain>
        <tissue evidence="1">Leaf</tissue>
    </source>
</reference>
<protein>
    <submittedName>
        <fullName evidence="1">Uncharacterized protein</fullName>
    </submittedName>
</protein>
<sequence length="214" mass="24221">MGSNPCVNQESVINARGGASKALLYDQGRVTPWDAAEQKILEEGIVMFASDPVVTRYTKIANQLERKTARDVAQRHMWMIVQERKSVERWKEDGNFSKKKKGRETVTDPQPVETCDASLYEAIDGPIGKLLQINSKILNDISFSEVLQSFDNARMPDYWLLLEVRENILQIYNNIMSDSSPVSAQMPPLPPKIIEMLNAILVLGNHIPVHRNMN</sequence>
<organism evidence="1 2">
    <name type="scientific">Iris pallida</name>
    <name type="common">Sweet iris</name>
    <dbReference type="NCBI Taxonomy" id="29817"/>
    <lineage>
        <taxon>Eukaryota</taxon>
        <taxon>Viridiplantae</taxon>
        <taxon>Streptophyta</taxon>
        <taxon>Embryophyta</taxon>
        <taxon>Tracheophyta</taxon>
        <taxon>Spermatophyta</taxon>
        <taxon>Magnoliopsida</taxon>
        <taxon>Liliopsida</taxon>
        <taxon>Asparagales</taxon>
        <taxon>Iridaceae</taxon>
        <taxon>Iridoideae</taxon>
        <taxon>Irideae</taxon>
        <taxon>Iris</taxon>
    </lineage>
</organism>
<gene>
    <name evidence="1" type="ORF">M6B38_128575</name>
</gene>
<accession>A0AAX6G4F2</accession>
<evidence type="ECO:0000313" key="2">
    <source>
        <dbReference type="Proteomes" id="UP001140949"/>
    </source>
</evidence>
<name>A0AAX6G4F2_IRIPA</name>
<dbReference type="AlphaFoldDB" id="A0AAX6G4F2"/>